<feature type="coiled-coil region" evidence="10">
    <location>
        <begin position="613"/>
        <end position="675"/>
    </location>
</feature>
<dbReference type="GO" id="GO:0000183">
    <property type="term" value="P:rDNA heterochromatin formation"/>
    <property type="evidence" value="ECO:0007669"/>
    <property type="project" value="EnsemblFungi"/>
</dbReference>
<dbReference type="InterPro" id="IPR011010">
    <property type="entry name" value="DNA_brk_join_enz"/>
</dbReference>
<feature type="compositionally biased region" description="Low complexity" evidence="11">
    <location>
        <begin position="1"/>
        <end position="17"/>
    </location>
</feature>
<dbReference type="InterPro" id="IPR013500">
    <property type="entry name" value="TopoI_cat_euk"/>
</dbReference>
<dbReference type="Gene3D" id="1.10.10.41">
    <property type="entry name" value="Yeast DNA topoisomerase - domain 1"/>
    <property type="match status" value="1"/>
</dbReference>
<name>A0A1E4TDV2_9ASCO</name>
<feature type="region of interest" description="Disordered" evidence="11">
    <location>
        <begin position="1"/>
        <end position="98"/>
    </location>
</feature>
<dbReference type="AlphaFoldDB" id="A0A1E4TDV2"/>
<dbReference type="InterPro" id="IPR036202">
    <property type="entry name" value="TopoI_DNA-bd_euk_N_sf"/>
</dbReference>
<dbReference type="OrthoDB" id="47179at2759"/>
<evidence type="ECO:0000256" key="7">
    <source>
        <dbReference type="ARBA" id="ARBA00023235"/>
    </source>
</evidence>
<dbReference type="PANTHER" id="PTHR10290">
    <property type="entry name" value="DNA TOPOISOMERASE I"/>
    <property type="match status" value="1"/>
</dbReference>
<dbReference type="Proteomes" id="UP000095023">
    <property type="component" value="Unassembled WGS sequence"/>
</dbReference>
<evidence type="ECO:0000256" key="8">
    <source>
        <dbReference type="ARBA" id="ARBA00033297"/>
    </source>
</evidence>
<dbReference type="GO" id="GO:0006265">
    <property type="term" value="P:DNA topological change"/>
    <property type="evidence" value="ECO:0007669"/>
    <property type="project" value="UniProtKB-UniRule"/>
</dbReference>
<dbReference type="InterPro" id="IPR001631">
    <property type="entry name" value="TopoI"/>
</dbReference>
<dbReference type="SMART" id="SM00435">
    <property type="entry name" value="TOPEUc"/>
    <property type="match status" value="1"/>
</dbReference>
<dbReference type="GO" id="GO:0005694">
    <property type="term" value="C:chromosome"/>
    <property type="evidence" value="ECO:0007669"/>
    <property type="project" value="InterPro"/>
</dbReference>
<feature type="active site" description="O-(3'-phospho-DNA)-tyrosine intermediate" evidence="9">
    <location>
        <position position="687"/>
    </location>
</feature>
<feature type="domain" description="DNA topoisomerase I eukaryotic-type" evidence="12">
    <location>
        <begin position="244"/>
        <end position="701"/>
    </location>
</feature>
<evidence type="ECO:0000259" key="12">
    <source>
        <dbReference type="SMART" id="SM00435"/>
    </source>
</evidence>
<keyword evidence="10" id="KW-0175">Coiled coil</keyword>
<reference evidence="14" key="1">
    <citation type="submission" date="2016-02" db="EMBL/GenBank/DDBJ databases">
        <title>Comparative genomics of biotechnologically important yeasts.</title>
        <authorList>
            <consortium name="DOE Joint Genome Institute"/>
            <person name="Riley R."/>
            <person name="Haridas S."/>
            <person name="Wolfe K.H."/>
            <person name="Lopes M.R."/>
            <person name="Hittinger C.T."/>
            <person name="Goker M."/>
            <person name="Salamov A."/>
            <person name="Wisecaver J."/>
            <person name="Long T.M."/>
            <person name="Aerts A.L."/>
            <person name="Barry K."/>
            <person name="Choi C."/>
            <person name="Clum A."/>
            <person name="Coughlan A.Y."/>
            <person name="Deshpande S."/>
            <person name="Douglass A.P."/>
            <person name="Hanson S.J."/>
            <person name="Klenk H.-P."/>
            <person name="Labutti K."/>
            <person name="Lapidus A."/>
            <person name="Lindquist E."/>
            <person name="Lipzen A."/>
            <person name="Meier-Kolthoff J.P."/>
            <person name="Ohm R.A."/>
            <person name="Otillar R.P."/>
            <person name="Pangilinan J."/>
            <person name="Peng Y."/>
            <person name="Rokas A."/>
            <person name="Rosa C.A."/>
            <person name="Scheuner C."/>
            <person name="Sibirny A.A."/>
            <person name="Slot J.C."/>
            <person name="Stielow J.B."/>
            <person name="Sun H."/>
            <person name="Kurtzman C.P."/>
            <person name="Blackwell M."/>
            <person name="Jeffries T.W."/>
            <person name="Grigoriev I.V."/>
        </authorList>
    </citation>
    <scope>NUCLEOTIDE SEQUENCE [LARGE SCALE GENOMIC DNA]</scope>
    <source>
        <strain evidence="14">NRRL Y-17796</strain>
    </source>
</reference>
<dbReference type="GO" id="GO:0005739">
    <property type="term" value="C:mitochondrion"/>
    <property type="evidence" value="ECO:0007669"/>
    <property type="project" value="EnsemblFungi"/>
</dbReference>
<dbReference type="EMBL" id="KV453842">
    <property type="protein sequence ID" value="ODV89931.1"/>
    <property type="molecule type" value="Genomic_DNA"/>
</dbReference>
<evidence type="ECO:0000313" key="13">
    <source>
        <dbReference type="EMBL" id="ODV89931.1"/>
    </source>
</evidence>
<keyword evidence="5 9" id="KW-0799">Topoisomerase</keyword>
<dbReference type="Gene3D" id="3.90.15.10">
    <property type="entry name" value="Topoisomerase I, Chain A, domain 3"/>
    <property type="match status" value="1"/>
</dbReference>
<evidence type="ECO:0000256" key="2">
    <source>
        <dbReference type="ARBA" id="ARBA00006645"/>
    </source>
</evidence>
<proteinExistence type="inferred from homology"/>
<keyword evidence="7 9" id="KW-0413">Isomerase</keyword>
<dbReference type="InterPro" id="IPR013034">
    <property type="entry name" value="DNA_topo_DNA_db_N_dom1"/>
</dbReference>
<dbReference type="InterPro" id="IPR013499">
    <property type="entry name" value="TopoI_euk"/>
</dbReference>
<dbReference type="Gene3D" id="1.10.132.10">
    <property type="match status" value="1"/>
</dbReference>
<dbReference type="PRINTS" id="PR00416">
    <property type="entry name" value="EUTPISMRASEI"/>
</dbReference>
<protein>
    <recommendedName>
        <fullName evidence="4">DNA topoisomerase 1</fullName>
        <ecNumber evidence="3">5.6.2.1</ecNumber>
    </recommendedName>
    <alternativeName>
        <fullName evidence="8">DNA topoisomerase I</fullName>
    </alternativeName>
</protein>
<evidence type="ECO:0000256" key="11">
    <source>
        <dbReference type="SAM" id="MobiDB-lite"/>
    </source>
</evidence>
<dbReference type="GO" id="GO:0007097">
    <property type="term" value="P:nuclear migration"/>
    <property type="evidence" value="ECO:0007669"/>
    <property type="project" value="EnsemblFungi"/>
</dbReference>
<dbReference type="SUPFAM" id="SSF56349">
    <property type="entry name" value="DNA breaking-rejoining enzymes"/>
    <property type="match status" value="1"/>
</dbReference>
<evidence type="ECO:0000256" key="5">
    <source>
        <dbReference type="ARBA" id="ARBA00023029"/>
    </source>
</evidence>
<accession>A0A1E4TDV2</accession>
<comment type="similarity">
    <text evidence="2 9">Belongs to the type IB topoisomerase family.</text>
</comment>
<comment type="catalytic activity">
    <reaction evidence="1 9">
        <text>ATP-independent breakage of single-stranded DNA, followed by passage and rejoining.</text>
        <dbReference type="EC" id="5.6.2.1"/>
    </reaction>
</comment>
<dbReference type="GO" id="GO:0005730">
    <property type="term" value="C:nucleolus"/>
    <property type="evidence" value="ECO:0007669"/>
    <property type="project" value="EnsemblFungi"/>
</dbReference>
<dbReference type="GO" id="GO:0006368">
    <property type="term" value="P:transcription elongation by RNA polymerase II"/>
    <property type="evidence" value="ECO:0007669"/>
    <property type="project" value="EnsemblFungi"/>
</dbReference>
<keyword evidence="14" id="KW-1185">Reference proteome</keyword>
<dbReference type="InterPro" id="IPR013030">
    <property type="entry name" value="DNA_topo_DNA_db_N_dom2"/>
</dbReference>
<dbReference type="EC" id="5.6.2.1" evidence="3"/>
<dbReference type="Gene3D" id="2.170.11.10">
    <property type="entry name" value="DNA Topoisomerase I, domain 2"/>
    <property type="match status" value="1"/>
</dbReference>
<dbReference type="InterPro" id="IPR008336">
    <property type="entry name" value="TopoI_DNA-bd_euk"/>
</dbReference>
<evidence type="ECO:0000256" key="1">
    <source>
        <dbReference type="ARBA" id="ARBA00000213"/>
    </source>
</evidence>
<dbReference type="GO" id="GO:0003677">
    <property type="term" value="F:DNA binding"/>
    <property type="evidence" value="ECO:0007669"/>
    <property type="project" value="UniProtKB-UniRule"/>
</dbReference>
<evidence type="ECO:0000256" key="6">
    <source>
        <dbReference type="ARBA" id="ARBA00023125"/>
    </source>
</evidence>
<sequence>MRFDSSDSGSDSDSSLDNVPLKRKLSDSEKHGLPTPPLSNAPLISDQRLSSDRDDPPESDGELDSVNAPADSELAEVTDGSDNGLLDDKKDLPNPKKRRWTTFEHNGVVFPPPYKPLPQDVKLYVDGQPLNLSLIAEEMAYIYAKSMHLSHAQKPLFIRNFLEDFGAAVRDCTGVEITSIERCDFSKILAHIEAQRKLQRELPVEEKEKVQQARQEEVEKYGYVYIDGVKEPLASGFRIEPPGFYSGRGDHPKLGKYKRRLVPEDFTLNLSEGVKVPDPPPGHKWGEIVHNPRAVWTARFFDPLTGKDKYVLPTSGSTTSNASEQKKFDLARMLKREIGYVRKYYMNMLKSTSMVEREMGTIIYLVDKFAFRIGHDKHEDNADTVGCTTLRCEHVTLKPPNRVVFDFLGKDSIRYYNEVEVHPQVYTNLRIFKRAPKQAKDTVFMTSGMNMLVKMNAILPGLTPKVFRTYNASSLMQDLLADVPDDLTEAEKVERFQDANRKVAILCNHKKETPPSGSLRIVETLQHTLLEKKWDLWYHALELANSFSEQAEALRSTKPWIFERDSELTDDVIEEIHTRIYEKKVKLAYSSSKSAAVAKRAEAKNMDVELYKKELLDRQLKEAETLKEKLANLRMNGYHPRKLGPAKVNIVLNQIKKAESDIRKTLQAIERKQEYSEVALDTSKTNYIDPRLVVRYSKRHNIPLEKFLNTAQRKKFEWAFDSVDEDWIF</sequence>
<dbReference type="PROSITE" id="PS52038">
    <property type="entry name" value="TOPO_IB_2"/>
    <property type="match status" value="1"/>
</dbReference>
<dbReference type="GO" id="GO:0006271">
    <property type="term" value="P:DNA strand elongation involved in DNA replication"/>
    <property type="evidence" value="ECO:0007669"/>
    <property type="project" value="EnsemblFungi"/>
</dbReference>
<dbReference type="GO" id="GO:0003917">
    <property type="term" value="F:DNA topoisomerase type I (single strand cut, ATP-independent) activity"/>
    <property type="evidence" value="ECO:0007669"/>
    <property type="project" value="UniProtKB-UniRule"/>
</dbReference>
<dbReference type="InterPro" id="IPR014727">
    <property type="entry name" value="TopoI_cat_a/b-sub_euk"/>
</dbReference>
<gene>
    <name evidence="13" type="ORF">CANCADRAFT_31028</name>
</gene>
<dbReference type="GO" id="GO:0000019">
    <property type="term" value="P:regulation of mitotic recombination"/>
    <property type="evidence" value="ECO:0007669"/>
    <property type="project" value="EnsemblFungi"/>
</dbReference>
<dbReference type="InterPro" id="IPR014711">
    <property type="entry name" value="TopoI_cat_a-hlx-sub_euk"/>
</dbReference>
<dbReference type="Pfam" id="PF01028">
    <property type="entry name" value="Topoisom_I"/>
    <property type="match status" value="1"/>
</dbReference>
<evidence type="ECO:0000256" key="9">
    <source>
        <dbReference type="PROSITE-ProRule" id="PRU01382"/>
    </source>
</evidence>
<evidence type="ECO:0000256" key="10">
    <source>
        <dbReference type="SAM" id="Coils"/>
    </source>
</evidence>
<dbReference type="InterPro" id="IPR025834">
    <property type="entry name" value="TopoI_C_dom"/>
</dbReference>
<dbReference type="Pfam" id="PF14370">
    <property type="entry name" value="Topo_C_assoc"/>
    <property type="match status" value="1"/>
</dbReference>
<keyword evidence="6 9" id="KW-0238">DNA-binding</keyword>
<evidence type="ECO:0000313" key="14">
    <source>
        <dbReference type="Proteomes" id="UP000095023"/>
    </source>
</evidence>
<dbReference type="GO" id="GO:0009303">
    <property type="term" value="P:rRNA transcription"/>
    <property type="evidence" value="ECO:0007669"/>
    <property type="project" value="EnsemblFungi"/>
</dbReference>
<dbReference type="SUPFAM" id="SSF56741">
    <property type="entry name" value="Eukaryotic DNA topoisomerase I, N-terminal DNA-binding fragment"/>
    <property type="match status" value="1"/>
</dbReference>
<dbReference type="GO" id="GO:0006357">
    <property type="term" value="P:regulation of transcription by RNA polymerase II"/>
    <property type="evidence" value="ECO:0007669"/>
    <property type="project" value="EnsemblFungi"/>
</dbReference>
<dbReference type="Pfam" id="PF02919">
    <property type="entry name" value="Topoisom_I_N"/>
    <property type="match status" value="1"/>
</dbReference>
<dbReference type="PANTHER" id="PTHR10290:SF3">
    <property type="entry name" value="DNA TOPOISOMERASE 1"/>
    <property type="match status" value="1"/>
</dbReference>
<dbReference type="InterPro" id="IPR051062">
    <property type="entry name" value="Topoisomerase_IB"/>
</dbReference>
<evidence type="ECO:0000256" key="3">
    <source>
        <dbReference type="ARBA" id="ARBA00012891"/>
    </source>
</evidence>
<evidence type="ECO:0000256" key="4">
    <source>
        <dbReference type="ARBA" id="ARBA00019632"/>
    </source>
</evidence>
<organism evidence="13 14">
    <name type="scientific">Tortispora caseinolytica NRRL Y-17796</name>
    <dbReference type="NCBI Taxonomy" id="767744"/>
    <lineage>
        <taxon>Eukaryota</taxon>
        <taxon>Fungi</taxon>
        <taxon>Dikarya</taxon>
        <taxon>Ascomycota</taxon>
        <taxon>Saccharomycotina</taxon>
        <taxon>Trigonopsidomycetes</taxon>
        <taxon>Trigonopsidales</taxon>
        <taxon>Trigonopsidaceae</taxon>
        <taxon>Tortispora</taxon>
    </lineage>
</organism>
<dbReference type="GO" id="GO:0007076">
    <property type="term" value="P:mitotic chromosome condensation"/>
    <property type="evidence" value="ECO:0007669"/>
    <property type="project" value="EnsemblFungi"/>
</dbReference>